<evidence type="ECO:0000313" key="4">
    <source>
        <dbReference type="Proteomes" id="UP000325440"/>
    </source>
</evidence>
<dbReference type="Proteomes" id="UP000325440">
    <property type="component" value="Unassembled WGS sequence"/>
</dbReference>
<dbReference type="OrthoDB" id="2942533at2759"/>
<keyword evidence="2" id="KW-0812">Transmembrane</keyword>
<accession>A0A5E4NNP6</accession>
<dbReference type="InterPro" id="IPR011990">
    <property type="entry name" value="TPR-like_helical_dom_sf"/>
</dbReference>
<organism evidence="3 4">
    <name type="scientific">Cinara cedri</name>
    <dbReference type="NCBI Taxonomy" id="506608"/>
    <lineage>
        <taxon>Eukaryota</taxon>
        <taxon>Metazoa</taxon>
        <taxon>Ecdysozoa</taxon>
        <taxon>Arthropoda</taxon>
        <taxon>Hexapoda</taxon>
        <taxon>Insecta</taxon>
        <taxon>Pterygota</taxon>
        <taxon>Neoptera</taxon>
        <taxon>Paraneoptera</taxon>
        <taxon>Hemiptera</taxon>
        <taxon>Sternorrhyncha</taxon>
        <taxon>Aphidomorpha</taxon>
        <taxon>Aphidoidea</taxon>
        <taxon>Aphididae</taxon>
        <taxon>Lachninae</taxon>
        <taxon>Cinara</taxon>
    </lineage>
</organism>
<gene>
    <name evidence="3" type="ORF">CINCED_3A007021</name>
</gene>
<reference evidence="3 4" key="1">
    <citation type="submission" date="2019-08" db="EMBL/GenBank/DDBJ databases">
        <authorList>
            <person name="Alioto T."/>
            <person name="Alioto T."/>
            <person name="Gomez Garrido J."/>
        </authorList>
    </citation>
    <scope>NUCLEOTIDE SEQUENCE [LARGE SCALE GENOMIC DNA]</scope>
</reference>
<sequence length="307" mass="35311">MPAECTRFMLNLMNQWKLTFALCVPCVAVGLGAILIYYISGNDLTDDNLSQPPNEEDEAQLQVKLKEKADEEKHKMYSNIILGNRSLEMGCYDDAVEYYTKYLTICPQSDNQLIAHVLHSRATAFYNTKLYSKSLADCNKVLESLPINKDTLFLRAKVLINMNNLKLAAEDVTIYLLTRDSEHHVEEDVSFALLIIISFDDETIDQFQKTKNSASLLLKQIKQITYYNESFLDEILNAVDPKVLDKDQFKTNMITAIRMLRNFMDKYNEGTTPTDPLDVIKIKNSFELRLNVIQRLQNIPEINETIQ</sequence>
<dbReference type="SUPFAM" id="SSF48452">
    <property type="entry name" value="TPR-like"/>
    <property type="match status" value="1"/>
</dbReference>
<keyword evidence="2" id="KW-0472">Membrane</keyword>
<proteinExistence type="predicted"/>
<dbReference type="EMBL" id="CABPRJ010002374">
    <property type="protein sequence ID" value="VVC43991.1"/>
    <property type="molecule type" value="Genomic_DNA"/>
</dbReference>
<dbReference type="InterPro" id="IPR052769">
    <property type="entry name" value="TPR_domain_protein"/>
</dbReference>
<dbReference type="Gene3D" id="1.25.40.10">
    <property type="entry name" value="Tetratricopeptide repeat domain"/>
    <property type="match status" value="1"/>
</dbReference>
<evidence type="ECO:0000256" key="1">
    <source>
        <dbReference type="PROSITE-ProRule" id="PRU00339"/>
    </source>
</evidence>
<dbReference type="PROSITE" id="PS50005">
    <property type="entry name" value="TPR"/>
    <property type="match status" value="1"/>
</dbReference>
<name>A0A5E4NNP6_9HEMI</name>
<dbReference type="PANTHER" id="PTHR46014">
    <property type="entry name" value="TETRATRICOPEPTIDE REPEAT PROTEIN 1"/>
    <property type="match status" value="1"/>
</dbReference>
<keyword evidence="4" id="KW-1185">Reference proteome</keyword>
<feature type="repeat" description="TPR" evidence="1">
    <location>
        <begin position="76"/>
        <end position="109"/>
    </location>
</feature>
<protein>
    <submittedName>
        <fullName evidence="3">Tetratricopeptide repeat,Tetratricopeptide repeat-containing domain,Tetratricopeptide-like helical</fullName>
    </submittedName>
</protein>
<evidence type="ECO:0000256" key="2">
    <source>
        <dbReference type="SAM" id="Phobius"/>
    </source>
</evidence>
<keyword evidence="1" id="KW-0802">TPR repeat</keyword>
<feature type="transmembrane region" description="Helical" evidence="2">
    <location>
        <begin position="20"/>
        <end position="39"/>
    </location>
</feature>
<dbReference type="AlphaFoldDB" id="A0A5E4NNP6"/>
<keyword evidence="2" id="KW-1133">Transmembrane helix</keyword>
<dbReference type="PANTHER" id="PTHR46014:SF1">
    <property type="entry name" value="TETRATRICOPEPTIDE REPEAT PROTEIN 1"/>
    <property type="match status" value="1"/>
</dbReference>
<dbReference type="InterPro" id="IPR019734">
    <property type="entry name" value="TPR_rpt"/>
</dbReference>
<evidence type="ECO:0000313" key="3">
    <source>
        <dbReference type="EMBL" id="VVC43991.1"/>
    </source>
</evidence>